<evidence type="ECO:0000259" key="5">
    <source>
        <dbReference type="SMART" id="SM00872"/>
    </source>
</evidence>
<dbReference type="InterPro" id="IPR027291">
    <property type="entry name" value="Glyco_hydro_38_N_sf"/>
</dbReference>
<dbReference type="SUPFAM" id="SSF74650">
    <property type="entry name" value="Galactose mutarotase-like"/>
    <property type="match status" value="1"/>
</dbReference>
<proteinExistence type="inferred from homology"/>
<dbReference type="FunFam" id="1.20.1270.50:FF:000004">
    <property type="entry name" value="alpha-mannosidase 2C1 isoform X1"/>
    <property type="match status" value="1"/>
</dbReference>
<reference evidence="6" key="1">
    <citation type="submission" date="2020-12" db="EMBL/GenBank/DDBJ databases">
        <title>Vagococcus allomyrinae sp. nov. and Enterococcus lavae sp. nov., isolated from the larvae of Allomyrina dichotoma.</title>
        <authorList>
            <person name="Lee S.D."/>
        </authorList>
    </citation>
    <scope>NUCLEOTIDE SEQUENCE</scope>
    <source>
        <strain evidence="6">BWB3-3</strain>
    </source>
</reference>
<evidence type="ECO:0000256" key="4">
    <source>
        <dbReference type="ARBA" id="ARBA00023295"/>
    </source>
</evidence>
<dbReference type="InterPro" id="IPR015341">
    <property type="entry name" value="Glyco_hydro_38_cen"/>
</dbReference>
<organism evidence="6 7">
    <name type="scientific">Vagococcus allomyrinae</name>
    <dbReference type="NCBI Taxonomy" id="2794353"/>
    <lineage>
        <taxon>Bacteria</taxon>
        <taxon>Bacillati</taxon>
        <taxon>Bacillota</taxon>
        <taxon>Bacilli</taxon>
        <taxon>Lactobacillales</taxon>
        <taxon>Enterococcaceae</taxon>
        <taxon>Vagococcus</taxon>
    </lineage>
</organism>
<dbReference type="AlphaFoldDB" id="A0A940PDB4"/>
<protein>
    <submittedName>
        <fullName evidence="6">Alpha-mannosidase</fullName>
    </submittedName>
</protein>
<dbReference type="Proteomes" id="UP000674938">
    <property type="component" value="Unassembled WGS sequence"/>
</dbReference>
<dbReference type="Gene3D" id="2.70.98.30">
    <property type="entry name" value="Golgi alpha-mannosidase II, domain 4"/>
    <property type="match status" value="1"/>
</dbReference>
<dbReference type="Pfam" id="PF09261">
    <property type="entry name" value="Alpha-mann_mid"/>
    <property type="match status" value="1"/>
</dbReference>
<dbReference type="GO" id="GO:0046872">
    <property type="term" value="F:metal ion binding"/>
    <property type="evidence" value="ECO:0007669"/>
    <property type="project" value="UniProtKB-KW"/>
</dbReference>
<dbReference type="SUPFAM" id="SSF88713">
    <property type="entry name" value="Glycoside hydrolase/deacetylase"/>
    <property type="match status" value="1"/>
</dbReference>
<keyword evidence="7" id="KW-1185">Reference proteome</keyword>
<dbReference type="Pfam" id="PF01074">
    <property type="entry name" value="Glyco_hydro_38N"/>
    <property type="match status" value="1"/>
</dbReference>
<dbReference type="GO" id="GO:0009313">
    <property type="term" value="P:oligosaccharide catabolic process"/>
    <property type="evidence" value="ECO:0007669"/>
    <property type="project" value="TreeGrafter"/>
</dbReference>
<dbReference type="Gene3D" id="3.20.110.10">
    <property type="entry name" value="Glycoside hydrolase 38, N terminal domain"/>
    <property type="match status" value="1"/>
</dbReference>
<dbReference type="Pfam" id="PF07748">
    <property type="entry name" value="Glyco_hydro_38C"/>
    <property type="match status" value="1"/>
</dbReference>
<dbReference type="InterPro" id="IPR011013">
    <property type="entry name" value="Gal_mutarotase_sf_dom"/>
</dbReference>
<dbReference type="Gene3D" id="1.20.1270.50">
    <property type="entry name" value="Glycoside hydrolase family 38, central domain"/>
    <property type="match status" value="1"/>
</dbReference>
<dbReference type="SUPFAM" id="SSF88688">
    <property type="entry name" value="Families 57/38 glycoside transferase middle domain"/>
    <property type="match status" value="1"/>
</dbReference>
<sequence length="1041" mass="120150">MDFTKNFWTIEKLTSRINEVGTKRYQRVFSISRFLSADDPLGENGRHPDEVDFSDELPIQSIWQGLDKYLWLKATIELPVAEKGQRVVGLFDFGVTEGGNNAGFEGLAFLNNQVLQGIDTNHQEVIFTKEQENQRHELAFRLWSGLPGDSAKKEMLHQLKQSDICFLDEKIDAFYYQSLAILQIIQTYDDNRYERIKLTQLLNQTYLKIAWNSRDHQQERQSIYEAADYLTAEVAKLRQTNEITISAFGHAHVDVAWLWRLKHTREKIARTFSSVLKLMTEYDDYTFLQSMPQLYDYLKQDYPDLYQKIKEQVKAGKWEVEGGMWVEADCNIPSGESLVRQLLMGQAFYQEEFAYQSKTLWLPDVFGYSWALPQILKLSNIETFMTTKLGWNEYNSLPTDTFTWRGIDGSEILTHIITTPDDIDQPGFTYNSQMTAEAIVGTWNNYHEKGLNQDLLFAYGYGDGGGGPNREMLEMKSALDSVGNFPTIQSTSIRDYFSNLKQRFAATQEYQHVWNGELYFEFHRGTYTSQGANKKFNRQFELAFRTNEMLNVLASLTKGRTIPQVRFNDMWKILLRNQFHDIIPGSSIKEVYEDSLLEYEQLGQEMTQVADELFTELALSQEEQLTVFNASQWSSPQLVKAVAPKGTAFYQEGKKLTAQRINDTTYLVALATLTPLAYTTITAKSDEEQRLETKSVSPEALVLDTDYYQVTFNSQGNIKALYDKEQERFVNKDGERLNVLQVFTDKPIQFDAWNIDSFYQEKHDEITDLVAVNVTEGDIRTTVSLSWTFGGSKVDQQIHFYQQSKRIDFETVLDWQEPSKLLKVAFPVDLHATEARYDIQYGNVKRPNHWNTSWDFAKFETVAHQWVDMSERNYGVALLNDCKYGHDIKDNIIRLTLVKSAEYPDATQDIGNHQFTYSLLPHQGDFIEGQVVEEAWHLNNPLEFSVGKARNEGSLIILETDHVMIDALKVAEDGKGYILRLHEYGGMTDRISLRSEFTIKEAVTNNLMEELLPDEDLTLADNGISFKLKPYEIKTIRLDFA</sequence>
<dbReference type="Gene3D" id="2.60.40.2220">
    <property type="match status" value="1"/>
</dbReference>
<keyword evidence="3" id="KW-0378">Hydrolase</keyword>
<dbReference type="RefSeq" id="WP_209530141.1">
    <property type="nucleotide sequence ID" value="NZ_JAEEGA010000011.1"/>
</dbReference>
<feature type="domain" description="Glycoside hydrolase family 38 central" evidence="5">
    <location>
        <begin position="521"/>
        <end position="599"/>
    </location>
</feature>
<evidence type="ECO:0000313" key="6">
    <source>
        <dbReference type="EMBL" id="MBP1042715.1"/>
    </source>
</evidence>
<comment type="similarity">
    <text evidence="1">Belongs to the glycosyl hydrolase 38 family.</text>
</comment>
<gene>
    <name evidence="6" type="ORF">I6N95_16990</name>
</gene>
<evidence type="ECO:0000256" key="2">
    <source>
        <dbReference type="ARBA" id="ARBA00022723"/>
    </source>
</evidence>
<dbReference type="SMART" id="SM00872">
    <property type="entry name" value="Alpha-mann_mid"/>
    <property type="match status" value="1"/>
</dbReference>
<dbReference type="Pfam" id="PF17677">
    <property type="entry name" value="Glyco_hydro38C2"/>
    <property type="match status" value="1"/>
</dbReference>
<dbReference type="FunFam" id="2.70.98.30:FF:000010">
    <property type="entry name" value="Cytosolic alpha-mannosidase"/>
    <property type="match status" value="1"/>
</dbReference>
<dbReference type="GO" id="GO:0004559">
    <property type="term" value="F:alpha-mannosidase activity"/>
    <property type="evidence" value="ECO:0007669"/>
    <property type="project" value="InterPro"/>
</dbReference>
<evidence type="ECO:0000256" key="3">
    <source>
        <dbReference type="ARBA" id="ARBA00022801"/>
    </source>
</evidence>
<keyword evidence="4" id="KW-0326">Glycosidase</keyword>
<dbReference type="InterPro" id="IPR041147">
    <property type="entry name" value="GH38_C"/>
</dbReference>
<dbReference type="InterPro" id="IPR028995">
    <property type="entry name" value="Glyco_hydro_57/38_cen_sf"/>
</dbReference>
<dbReference type="GO" id="GO:0006013">
    <property type="term" value="P:mannose metabolic process"/>
    <property type="evidence" value="ECO:0007669"/>
    <property type="project" value="InterPro"/>
</dbReference>
<comment type="caution">
    <text evidence="6">The sequence shown here is derived from an EMBL/GenBank/DDBJ whole genome shotgun (WGS) entry which is preliminary data.</text>
</comment>
<dbReference type="EMBL" id="JAEEGA010000011">
    <property type="protein sequence ID" value="MBP1042715.1"/>
    <property type="molecule type" value="Genomic_DNA"/>
</dbReference>
<evidence type="ECO:0000313" key="7">
    <source>
        <dbReference type="Proteomes" id="UP000674938"/>
    </source>
</evidence>
<dbReference type="CDD" id="cd10789">
    <property type="entry name" value="GH38N_AMII_ER_cytosolic"/>
    <property type="match status" value="1"/>
</dbReference>
<dbReference type="InterPro" id="IPR011330">
    <property type="entry name" value="Glyco_hydro/deAcase_b/a-brl"/>
</dbReference>
<evidence type="ECO:0000256" key="1">
    <source>
        <dbReference type="ARBA" id="ARBA00009792"/>
    </source>
</evidence>
<accession>A0A940PDB4</accession>
<dbReference type="PANTHER" id="PTHR46017">
    <property type="entry name" value="ALPHA-MANNOSIDASE 2C1"/>
    <property type="match status" value="1"/>
</dbReference>
<dbReference type="FunFam" id="3.20.110.10:FF:000002">
    <property type="entry name" value="alpha-mannosidase 2C1 isoform X1"/>
    <property type="match status" value="1"/>
</dbReference>
<name>A0A940PDB4_9ENTE</name>
<dbReference type="PANTHER" id="PTHR46017:SF1">
    <property type="entry name" value="ALPHA-MANNOSIDASE 2C1"/>
    <property type="match status" value="1"/>
</dbReference>
<dbReference type="InterPro" id="IPR037094">
    <property type="entry name" value="Glyco_hydro_38_cen_sf"/>
</dbReference>
<dbReference type="GO" id="GO:0030246">
    <property type="term" value="F:carbohydrate binding"/>
    <property type="evidence" value="ECO:0007669"/>
    <property type="project" value="InterPro"/>
</dbReference>
<keyword evidence="2" id="KW-0479">Metal-binding</keyword>
<dbReference type="InterPro" id="IPR011682">
    <property type="entry name" value="Glyco_hydro_38_C"/>
</dbReference>
<dbReference type="InterPro" id="IPR000602">
    <property type="entry name" value="Glyco_hydro_38_N"/>
</dbReference>